<dbReference type="RefSeq" id="WP_208231662.1">
    <property type="nucleotide sequence ID" value="NZ_JAGEVG010000001.1"/>
</dbReference>
<keyword evidence="1" id="KW-0732">Signal</keyword>
<evidence type="ECO:0008006" key="4">
    <source>
        <dbReference type="Google" id="ProtNLM"/>
    </source>
</evidence>
<keyword evidence="3" id="KW-1185">Reference proteome</keyword>
<evidence type="ECO:0000313" key="3">
    <source>
        <dbReference type="Proteomes" id="UP000681315"/>
    </source>
</evidence>
<protein>
    <recommendedName>
        <fullName evidence="4">WD40 repeat protein</fullName>
    </recommendedName>
</protein>
<dbReference type="SUPFAM" id="SSF50978">
    <property type="entry name" value="WD40 repeat-like"/>
    <property type="match status" value="1"/>
</dbReference>
<organism evidence="2 3">
    <name type="scientific">Gelidibacter pelagius</name>
    <dbReference type="NCBI Taxonomy" id="2819985"/>
    <lineage>
        <taxon>Bacteria</taxon>
        <taxon>Pseudomonadati</taxon>
        <taxon>Bacteroidota</taxon>
        <taxon>Flavobacteriia</taxon>
        <taxon>Flavobacteriales</taxon>
        <taxon>Flavobacteriaceae</taxon>
        <taxon>Gelidibacter</taxon>
    </lineage>
</organism>
<dbReference type="InterPro" id="IPR036322">
    <property type="entry name" value="WD40_repeat_dom_sf"/>
</dbReference>
<comment type="caution">
    <text evidence="2">The sequence shown here is derived from an EMBL/GenBank/DDBJ whole genome shotgun (WGS) entry which is preliminary data.</text>
</comment>
<proteinExistence type="predicted"/>
<evidence type="ECO:0000256" key="1">
    <source>
        <dbReference type="SAM" id="SignalP"/>
    </source>
</evidence>
<accession>A0ABS3SM06</accession>
<name>A0ABS3SM06_9FLAO</name>
<dbReference type="InterPro" id="IPR015943">
    <property type="entry name" value="WD40/YVTN_repeat-like_dom_sf"/>
</dbReference>
<gene>
    <name evidence="2" type="ORF">J4051_00540</name>
</gene>
<dbReference type="EMBL" id="JAGEVG010000001">
    <property type="protein sequence ID" value="MBO3096740.1"/>
    <property type="molecule type" value="Genomic_DNA"/>
</dbReference>
<feature type="chain" id="PRO_5046621289" description="WD40 repeat protein" evidence="1">
    <location>
        <begin position="20"/>
        <end position="306"/>
    </location>
</feature>
<reference evidence="2 3" key="1">
    <citation type="submission" date="2021-03" db="EMBL/GenBank/DDBJ databases">
        <title>Gelidibacter sp. nov., isolated from costal sediment.</title>
        <authorList>
            <person name="Lun K.-Y."/>
        </authorList>
    </citation>
    <scope>NUCLEOTIDE SEQUENCE [LARGE SCALE GENOMIC DNA]</scope>
    <source>
        <strain evidence="2 3">DF109</strain>
    </source>
</reference>
<evidence type="ECO:0000313" key="2">
    <source>
        <dbReference type="EMBL" id="MBO3096740.1"/>
    </source>
</evidence>
<dbReference type="Gene3D" id="2.130.10.10">
    <property type="entry name" value="YVTN repeat-like/Quinoprotein amine dehydrogenase"/>
    <property type="match status" value="1"/>
</dbReference>
<sequence length="306" mass="35891">MKPIKHALLFILISMGSQAQETLLRNNFSVRDFFIKKDSIFLIEKRDVSYFNYLEKNRTVQTYFIGGYGLEIYDDSKNNQIITVSNEFSRPVSSLRFYNKSFKEVKDVYYYTEGRSLDAIIIPDLNYAILSLSDKKIIVVNYEKKPDYEISHNITLSSIARSMAFKDGYLYYATDLGEVFKYNFATKEKTILLAYEKMITDFTIFDKYIVFTTKEGEIVKFSFENGFISKLDLSTDFILNSIQYQKDQLICGTFKGKILVINVETMSILDQLNYHKRSILKIVNYKNNEFYSSSIDKTIKKWKLIH</sequence>
<dbReference type="Proteomes" id="UP000681315">
    <property type="component" value="Unassembled WGS sequence"/>
</dbReference>
<feature type="signal peptide" evidence="1">
    <location>
        <begin position="1"/>
        <end position="19"/>
    </location>
</feature>